<keyword evidence="5 10" id="KW-0808">Transferase</keyword>
<keyword evidence="4 10" id="KW-0489">Methyltransferase</keyword>
<proteinExistence type="inferred from homology"/>
<dbReference type="GO" id="GO:0000049">
    <property type="term" value="F:tRNA binding"/>
    <property type="evidence" value="ECO:0007669"/>
    <property type="project" value="UniProtKB-UniRule"/>
</dbReference>
<accession>A0A0E9NMT0</accession>
<dbReference type="AlphaFoldDB" id="A0A0E9NMT0"/>
<evidence type="ECO:0000259" key="11">
    <source>
        <dbReference type="Pfam" id="PF01170"/>
    </source>
</evidence>
<dbReference type="PIRSF" id="PIRSF017259">
    <property type="entry name" value="tRNA_mtfrase_TRM11"/>
    <property type="match status" value="1"/>
</dbReference>
<name>A0A0E9NMT0_SAICN</name>
<protein>
    <recommendedName>
        <fullName evidence="9">tRNA (guanine(10)-N(2))-methyltransferase</fullName>
        <ecNumber evidence="9">2.1.1.214</ecNumber>
    </recommendedName>
</protein>
<evidence type="ECO:0000259" key="12">
    <source>
        <dbReference type="Pfam" id="PF25904"/>
    </source>
</evidence>
<dbReference type="InterPro" id="IPR016691">
    <property type="entry name" value="TRMT11"/>
</dbReference>
<dbReference type="Pfam" id="PF25904">
    <property type="entry name" value="Tmrp11_N"/>
    <property type="match status" value="1"/>
</dbReference>
<gene>
    <name evidence="13" type="ORF">G7K_5219-t1</name>
</gene>
<comment type="similarity">
    <text evidence="10">Belongs to the class I-like SAM-binding methyltransferase superfamily. TRM11 methyltransferase family.</text>
</comment>
<evidence type="ECO:0000256" key="10">
    <source>
        <dbReference type="PROSITE-ProRule" id="PRU00959"/>
    </source>
</evidence>
<evidence type="ECO:0000313" key="13">
    <source>
        <dbReference type="EMBL" id="GAO51108.1"/>
    </source>
</evidence>
<evidence type="ECO:0000313" key="14">
    <source>
        <dbReference type="Proteomes" id="UP000033140"/>
    </source>
</evidence>
<dbReference type="InterPro" id="IPR029063">
    <property type="entry name" value="SAM-dependent_MTases_sf"/>
</dbReference>
<dbReference type="Gene3D" id="3.40.50.150">
    <property type="entry name" value="Vaccinia Virus protein VP39"/>
    <property type="match status" value="1"/>
</dbReference>
<evidence type="ECO:0000256" key="8">
    <source>
        <dbReference type="ARBA" id="ARBA00022884"/>
    </source>
</evidence>
<dbReference type="STRING" id="698492.A0A0E9NMT0"/>
<feature type="domain" description="tRNA (guanine(10)-N(2))-methyltransferase TRMT11 N-terminal" evidence="12">
    <location>
        <begin position="1"/>
        <end position="176"/>
    </location>
</feature>
<dbReference type="GO" id="GO:0005737">
    <property type="term" value="C:cytoplasm"/>
    <property type="evidence" value="ECO:0007669"/>
    <property type="project" value="UniProtKB-SubCell"/>
</dbReference>
<dbReference type="PRINTS" id="PR00507">
    <property type="entry name" value="N12N6MTFRASE"/>
</dbReference>
<evidence type="ECO:0000256" key="5">
    <source>
        <dbReference type="ARBA" id="ARBA00022679"/>
    </source>
</evidence>
<dbReference type="Proteomes" id="UP000033140">
    <property type="component" value="Unassembled WGS sequence"/>
</dbReference>
<keyword evidence="7 10" id="KW-0819">tRNA processing</keyword>
<reference evidence="13 14" key="2">
    <citation type="journal article" date="2014" name="J. Gen. Appl. Microbiol.">
        <title>The early diverging ascomycetous budding yeast Saitoella complicata has three histone deacetylases belonging to the Clr6, Hos2, and Rpd3 lineages.</title>
        <authorList>
            <person name="Nishida H."/>
            <person name="Matsumoto T."/>
            <person name="Kondo S."/>
            <person name="Hamamoto M."/>
            <person name="Yoshikawa H."/>
        </authorList>
    </citation>
    <scope>NUCLEOTIDE SEQUENCE [LARGE SCALE GENOMIC DNA]</scope>
    <source>
        <strain evidence="13 14">NRRL Y-17804</strain>
    </source>
</reference>
<sequence length="469" mass="53297">MQYLIFFAHVHEDFRLPELDALAKLEGIDVDLSAYTNSSPFLVVDLPDEETAKRLVKRAVLVRAIYELWGEAPTLEALHDVVKTRAAEYGWFEAYRTDTFKYEVEIFNHTRPVEEHVEMINSFRFTGFEGRIRMKGAQQIYAIFEEWTKPKAGPHTIDPTHKLVRVFNGRLVSVGNREAIHMYDLKKRQYLGTTSMDAELSLVSANMAHATPGKLVYDPFVGTGSFLFTCGHYGAMTFGSDIDGRQIRGGGKKRAGGVLANIKQYGLSSNFLDCCTYDITHNPLRKGVRFDAIVCDPPYGVRAGAKKLGRKNDEELRTEPILLRSGIYSHEQPDYHPPMRPYELSEVMVDLLGFSATRLNDGGRLVLWLPTVTDEYQDVDIPTHANMTLLYNSVQDFGKWARRLLTYVRHVRKDGEGDGEEMGKEGVVTNGLKPAHADFREKYFNRFRKDPEAGEVEEVADRLKEETLN</sequence>
<dbReference type="GO" id="GO:0008033">
    <property type="term" value="P:tRNA processing"/>
    <property type="evidence" value="ECO:0007669"/>
    <property type="project" value="UniProtKB-UniRule"/>
</dbReference>
<evidence type="ECO:0000256" key="2">
    <source>
        <dbReference type="ARBA" id="ARBA00022490"/>
    </source>
</evidence>
<evidence type="ECO:0000256" key="9">
    <source>
        <dbReference type="ARBA" id="ARBA00066937"/>
    </source>
</evidence>
<dbReference type="GO" id="GO:0032259">
    <property type="term" value="P:methylation"/>
    <property type="evidence" value="ECO:0007669"/>
    <property type="project" value="UniProtKB-UniRule"/>
</dbReference>
<evidence type="ECO:0000256" key="4">
    <source>
        <dbReference type="ARBA" id="ARBA00022603"/>
    </source>
</evidence>
<dbReference type="GO" id="GO:0160102">
    <property type="term" value="F:tRNA (guanine(10)-N2)-methyltransferase activity"/>
    <property type="evidence" value="ECO:0007669"/>
    <property type="project" value="UniProtKB-EC"/>
</dbReference>
<dbReference type="EMBL" id="BACD03000041">
    <property type="protein sequence ID" value="GAO51108.1"/>
    <property type="molecule type" value="Genomic_DNA"/>
</dbReference>
<feature type="domain" description="Ribosomal RNA large subunit methyltransferase K/L-like methyltransferase" evidence="11">
    <location>
        <begin position="187"/>
        <end position="307"/>
    </location>
</feature>
<comment type="subcellular location">
    <subcellularLocation>
        <location evidence="1">Cytoplasm</location>
    </subcellularLocation>
</comment>
<dbReference type="PANTHER" id="PTHR13370:SF3">
    <property type="entry name" value="TRNA (GUANINE(10)-N2)-METHYLTRANSFERASE HOMOLOG"/>
    <property type="match status" value="1"/>
</dbReference>
<organism evidence="13 14">
    <name type="scientific">Saitoella complicata (strain BCRC 22490 / CBS 7301 / JCM 7358 / NBRC 10748 / NRRL Y-17804)</name>
    <dbReference type="NCBI Taxonomy" id="698492"/>
    <lineage>
        <taxon>Eukaryota</taxon>
        <taxon>Fungi</taxon>
        <taxon>Dikarya</taxon>
        <taxon>Ascomycota</taxon>
        <taxon>Taphrinomycotina</taxon>
        <taxon>Taphrinomycotina incertae sedis</taxon>
        <taxon>Saitoella</taxon>
    </lineage>
</organism>
<dbReference type="EC" id="2.1.1.214" evidence="9"/>
<evidence type="ECO:0000256" key="7">
    <source>
        <dbReference type="ARBA" id="ARBA00022694"/>
    </source>
</evidence>
<evidence type="ECO:0000256" key="6">
    <source>
        <dbReference type="ARBA" id="ARBA00022691"/>
    </source>
</evidence>
<dbReference type="OMA" id="AFNKWSR"/>
<dbReference type="InterPro" id="IPR059073">
    <property type="entry name" value="TRMT11_N"/>
</dbReference>
<dbReference type="SUPFAM" id="SSF53335">
    <property type="entry name" value="S-adenosyl-L-methionine-dependent methyltransferases"/>
    <property type="match status" value="1"/>
</dbReference>
<keyword evidence="14" id="KW-1185">Reference proteome</keyword>
<reference evidence="13 14" key="1">
    <citation type="journal article" date="2011" name="J. Gen. Appl. Microbiol.">
        <title>Draft genome sequencing of the enigmatic yeast Saitoella complicata.</title>
        <authorList>
            <person name="Nishida H."/>
            <person name="Hamamoto M."/>
            <person name="Sugiyama J."/>
        </authorList>
    </citation>
    <scope>NUCLEOTIDE SEQUENCE [LARGE SCALE GENOMIC DNA]</scope>
    <source>
        <strain evidence="13 14">NRRL Y-17804</strain>
    </source>
</reference>
<reference evidence="13 14" key="3">
    <citation type="journal article" date="2015" name="Genome Announc.">
        <title>Draft Genome Sequence of the Archiascomycetous Yeast Saitoella complicata.</title>
        <authorList>
            <person name="Yamauchi K."/>
            <person name="Kondo S."/>
            <person name="Hamamoto M."/>
            <person name="Takahashi Y."/>
            <person name="Ogura Y."/>
            <person name="Hayashi T."/>
            <person name="Nishida H."/>
        </authorList>
    </citation>
    <scope>NUCLEOTIDE SEQUENCE [LARGE SCALE GENOMIC DNA]</scope>
    <source>
        <strain evidence="13 14">NRRL Y-17804</strain>
    </source>
</reference>
<dbReference type="InterPro" id="IPR000241">
    <property type="entry name" value="RlmKL-like_Mtase"/>
</dbReference>
<keyword evidence="3 10" id="KW-0820">tRNA-binding</keyword>
<keyword evidence="6 10" id="KW-0949">S-adenosyl-L-methionine</keyword>
<comment type="caution">
    <text evidence="13">The sequence shown here is derived from an EMBL/GenBank/DDBJ whole genome shotgun (WGS) entry which is preliminary data.</text>
</comment>
<evidence type="ECO:0000256" key="3">
    <source>
        <dbReference type="ARBA" id="ARBA00022555"/>
    </source>
</evidence>
<dbReference type="InterPro" id="IPR002052">
    <property type="entry name" value="DNA_methylase_N6_adenine_CS"/>
</dbReference>
<dbReference type="PROSITE" id="PS51627">
    <property type="entry name" value="SAM_MT_TRM11"/>
    <property type="match status" value="1"/>
</dbReference>
<dbReference type="Pfam" id="PF01170">
    <property type="entry name" value="UPF0020"/>
    <property type="match status" value="1"/>
</dbReference>
<dbReference type="PROSITE" id="PS00092">
    <property type="entry name" value="N6_MTASE"/>
    <property type="match status" value="1"/>
</dbReference>
<dbReference type="PANTHER" id="PTHR13370">
    <property type="entry name" value="RNA METHYLASE-RELATED"/>
    <property type="match status" value="1"/>
</dbReference>
<keyword evidence="8 10" id="KW-0694">RNA-binding</keyword>
<keyword evidence="2" id="KW-0963">Cytoplasm</keyword>
<evidence type="ECO:0000256" key="1">
    <source>
        <dbReference type="ARBA" id="ARBA00004496"/>
    </source>
</evidence>
<dbReference type="GO" id="GO:0043527">
    <property type="term" value="C:tRNA methyltransferase complex"/>
    <property type="evidence" value="ECO:0007669"/>
    <property type="project" value="UniProtKB-ARBA"/>
</dbReference>